<dbReference type="AlphaFoldDB" id="A0A7W7IM83"/>
<comment type="function">
    <text evidence="2">Catalyzes the conversion of 7,8-dihydroneopterin triphosphate (H2NTP) to 6-carboxy-5,6,7,8-tetrahydropterin (CPH4) and acetaldehyde.</text>
</comment>
<dbReference type="Proteomes" id="UP000539957">
    <property type="component" value="Unassembled WGS sequence"/>
</dbReference>
<evidence type="ECO:0000256" key="3">
    <source>
        <dbReference type="ARBA" id="ARBA00005061"/>
    </source>
</evidence>
<evidence type="ECO:0000256" key="6">
    <source>
        <dbReference type="ARBA" id="ARBA00018141"/>
    </source>
</evidence>
<evidence type="ECO:0000313" key="12">
    <source>
        <dbReference type="EMBL" id="MBB4796515.1"/>
    </source>
</evidence>
<dbReference type="SUPFAM" id="SSF55620">
    <property type="entry name" value="Tetrahydrobiopterin biosynthesis enzymes-like"/>
    <property type="match status" value="1"/>
</dbReference>
<proteinExistence type="inferred from homology"/>
<dbReference type="GO" id="GO:0070497">
    <property type="term" value="F:6-carboxytetrahydropterin synthase activity"/>
    <property type="evidence" value="ECO:0007669"/>
    <property type="project" value="UniProtKB-EC"/>
</dbReference>
<evidence type="ECO:0000256" key="8">
    <source>
        <dbReference type="ARBA" id="ARBA00022833"/>
    </source>
</evidence>
<comment type="cofactor">
    <cofactor evidence="1">
        <name>Zn(2+)</name>
        <dbReference type="ChEBI" id="CHEBI:29105"/>
    </cofactor>
</comment>
<gene>
    <name evidence="12" type="ORF">HNP32_000229</name>
</gene>
<keyword evidence="9 12" id="KW-0456">Lyase</keyword>
<dbReference type="InterPro" id="IPR007115">
    <property type="entry name" value="6-PTP_synth/QueD"/>
</dbReference>
<accession>A0A7W7IM83</accession>
<name>A0A7W7IM83_9CAUL</name>
<dbReference type="EC" id="4.1.2.50" evidence="5"/>
<evidence type="ECO:0000256" key="11">
    <source>
        <dbReference type="ARBA" id="ARBA00048807"/>
    </source>
</evidence>
<comment type="caution">
    <text evidence="12">The sequence shown here is derived from an EMBL/GenBank/DDBJ whole genome shotgun (WGS) entry which is preliminary data.</text>
</comment>
<keyword evidence="8" id="KW-0862">Zinc</keyword>
<protein>
    <recommendedName>
        <fullName evidence="6">6-carboxy-5,6,7,8-tetrahydropterin synthase</fullName>
        <ecNumber evidence="5">4.1.2.50</ecNumber>
    </recommendedName>
    <alternativeName>
        <fullName evidence="10">Queuosine biosynthesis protein QueD</fullName>
    </alternativeName>
</protein>
<sequence length="181" mass="20465">MPLMPAVQFTRRFSMAHRLIADAGSKCAVPHGHNEFVKVTLEPTAEIAFGQSNHAASFENLKRRWHGFVDRSLDHAFQLNRADPLLDWFQTHEPQRLNQVLTIDGDPTTEALVIALWRKLEAILKAEGLPFRLAELAIEETPTNTVLTRGLTEAERAWVLGGWCDRADFSINDLLPPETWS</sequence>
<evidence type="ECO:0000256" key="4">
    <source>
        <dbReference type="ARBA" id="ARBA00008900"/>
    </source>
</evidence>
<keyword evidence="13" id="KW-1185">Reference proteome</keyword>
<dbReference type="EMBL" id="JACHKY010000001">
    <property type="protein sequence ID" value="MBB4796515.1"/>
    <property type="molecule type" value="Genomic_DNA"/>
</dbReference>
<organism evidence="12 13">
    <name type="scientific">Brevundimonas bullata</name>
    <dbReference type="NCBI Taxonomy" id="13160"/>
    <lineage>
        <taxon>Bacteria</taxon>
        <taxon>Pseudomonadati</taxon>
        <taxon>Pseudomonadota</taxon>
        <taxon>Alphaproteobacteria</taxon>
        <taxon>Caulobacterales</taxon>
        <taxon>Caulobacteraceae</taxon>
        <taxon>Brevundimonas</taxon>
    </lineage>
</organism>
<dbReference type="PANTHER" id="PTHR12589:SF7">
    <property type="entry name" value="6-PYRUVOYL TETRAHYDROBIOPTERIN SYNTHASE"/>
    <property type="match status" value="1"/>
</dbReference>
<evidence type="ECO:0000313" key="13">
    <source>
        <dbReference type="Proteomes" id="UP000539957"/>
    </source>
</evidence>
<comment type="pathway">
    <text evidence="3">Purine metabolism; 7-cyano-7-deazaguanine biosynthesis.</text>
</comment>
<evidence type="ECO:0000256" key="10">
    <source>
        <dbReference type="ARBA" id="ARBA00031449"/>
    </source>
</evidence>
<dbReference type="Pfam" id="PF01242">
    <property type="entry name" value="PTPS"/>
    <property type="match status" value="1"/>
</dbReference>
<comment type="similarity">
    <text evidence="4">Belongs to the PTPS family. QueD subfamily.</text>
</comment>
<evidence type="ECO:0000256" key="2">
    <source>
        <dbReference type="ARBA" id="ARBA00002285"/>
    </source>
</evidence>
<evidence type="ECO:0000256" key="1">
    <source>
        <dbReference type="ARBA" id="ARBA00001947"/>
    </source>
</evidence>
<dbReference type="InterPro" id="IPR038418">
    <property type="entry name" value="6-PTP_synth/QueD_sf"/>
</dbReference>
<evidence type="ECO:0000256" key="5">
    <source>
        <dbReference type="ARBA" id="ARBA00012982"/>
    </source>
</evidence>
<keyword evidence="7" id="KW-0479">Metal-binding</keyword>
<comment type="catalytic activity">
    <reaction evidence="11">
        <text>7,8-dihydroneopterin 3'-triphosphate + H2O = 6-carboxy-5,6,7,8-tetrahydropterin + triphosphate + acetaldehyde + 2 H(+)</text>
        <dbReference type="Rhea" id="RHEA:27966"/>
        <dbReference type="ChEBI" id="CHEBI:15343"/>
        <dbReference type="ChEBI" id="CHEBI:15377"/>
        <dbReference type="ChEBI" id="CHEBI:15378"/>
        <dbReference type="ChEBI" id="CHEBI:18036"/>
        <dbReference type="ChEBI" id="CHEBI:58462"/>
        <dbReference type="ChEBI" id="CHEBI:61032"/>
        <dbReference type="EC" id="4.1.2.50"/>
    </reaction>
</comment>
<reference evidence="12 13" key="1">
    <citation type="submission" date="2020-08" db="EMBL/GenBank/DDBJ databases">
        <title>Functional genomics of gut bacteria from endangered species of beetles.</title>
        <authorList>
            <person name="Carlos-Shanley C."/>
        </authorList>
    </citation>
    <scope>NUCLEOTIDE SEQUENCE [LARGE SCALE GENOMIC DNA]</scope>
    <source>
        <strain evidence="12 13">S00123</strain>
    </source>
</reference>
<evidence type="ECO:0000256" key="7">
    <source>
        <dbReference type="ARBA" id="ARBA00022723"/>
    </source>
</evidence>
<dbReference type="Gene3D" id="3.30.479.10">
    <property type="entry name" value="6-pyruvoyl tetrahydropterin synthase/QueD"/>
    <property type="match status" value="1"/>
</dbReference>
<dbReference type="PANTHER" id="PTHR12589">
    <property type="entry name" value="PYRUVOYL TETRAHYDROBIOPTERIN SYNTHASE"/>
    <property type="match status" value="1"/>
</dbReference>
<dbReference type="GO" id="GO:0046872">
    <property type="term" value="F:metal ion binding"/>
    <property type="evidence" value="ECO:0007669"/>
    <property type="project" value="UniProtKB-KW"/>
</dbReference>
<dbReference type="UniPathway" id="UPA00391"/>
<evidence type="ECO:0000256" key="9">
    <source>
        <dbReference type="ARBA" id="ARBA00023239"/>
    </source>
</evidence>